<evidence type="ECO:0000256" key="6">
    <source>
        <dbReference type="ARBA" id="ARBA00023136"/>
    </source>
</evidence>
<reference evidence="9 10" key="2">
    <citation type="journal article" date="2009" name="Proc. Natl. Acad. Sci. U.S.A.">
        <title>On the chimeric nature, thermophilic origin, and phylogenetic placement of the Thermotogales.</title>
        <authorList>
            <person name="Zhaxybayeva O."/>
            <person name="Swithers K.S."/>
            <person name="Lapierre P."/>
            <person name="Fournier G.P."/>
            <person name="Bickhart D.M."/>
            <person name="DeBoy R.T."/>
            <person name="Nelson K.E."/>
            <person name="Nesbo C.L."/>
            <person name="Doolittle W.F."/>
            <person name="Gogarten J.P."/>
            <person name="Noll K.M."/>
        </authorList>
    </citation>
    <scope>NUCLEOTIDE SEQUENCE [LARGE SCALE GENOMIC DNA]</scope>
    <source>
        <strain evidence="10">ATCC 35602 / DSM 5306 / Rt17-B1</strain>
    </source>
</reference>
<dbReference type="PROSITE" id="PS50928">
    <property type="entry name" value="ABC_TM1"/>
    <property type="match status" value="1"/>
</dbReference>
<keyword evidence="2 7" id="KW-0813">Transport</keyword>
<dbReference type="InterPro" id="IPR051393">
    <property type="entry name" value="ABC_transporter_permease"/>
</dbReference>
<dbReference type="PANTHER" id="PTHR30193">
    <property type="entry name" value="ABC TRANSPORTER PERMEASE PROTEIN"/>
    <property type="match status" value="1"/>
</dbReference>
<dbReference type="Pfam" id="PF00528">
    <property type="entry name" value="BPD_transp_1"/>
    <property type="match status" value="1"/>
</dbReference>
<dbReference type="RefSeq" id="WP_011993801.1">
    <property type="nucleotide sequence ID" value="NC_009718.1"/>
</dbReference>
<comment type="similarity">
    <text evidence="7">Belongs to the binding-protein-dependent transport system permease family.</text>
</comment>
<accession>A7HKP9</accession>
<evidence type="ECO:0000256" key="7">
    <source>
        <dbReference type="RuleBase" id="RU363032"/>
    </source>
</evidence>
<feature type="transmembrane region" description="Helical" evidence="7">
    <location>
        <begin position="262"/>
        <end position="284"/>
    </location>
</feature>
<proteinExistence type="inferred from homology"/>
<dbReference type="eggNOG" id="COG1175">
    <property type="taxonomic scope" value="Bacteria"/>
</dbReference>
<feature type="transmembrane region" description="Helical" evidence="7">
    <location>
        <begin position="12"/>
        <end position="38"/>
    </location>
</feature>
<dbReference type="HOGENOM" id="CLU_016047_0_0_0"/>
<protein>
    <submittedName>
        <fullName evidence="9">Binding-protein-dependent transport systems inner membrane component</fullName>
    </submittedName>
</protein>
<feature type="transmembrane region" description="Helical" evidence="7">
    <location>
        <begin position="156"/>
        <end position="179"/>
    </location>
</feature>
<evidence type="ECO:0000256" key="5">
    <source>
        <dbReference type="ARBA" id="ARBA00022989"/>
    </source>
</evidence>
<keyword evidence="3" id="KW-1003">Cell membrane</keyword>
<evidence type="ECO:0000313" key="10">
    <source>
        <dbReference type="Proteomes" id="UP000002415"/>
    </source>
</evidence>
<evidence type="ECO:0000256" key="3">
    <source>
        <dbReference type="ARBA" id="ARBA00022475"/>
    </source>
</evidence>
<dbReference type="CDD" id="cd06261">
    <property type="entry name" value="TM_PBP2"/>
    <property type="match status" value="1"/>
</dbReference>
<dbReference type="Proteomes" id="UP000002415">
    <property type="component" value="Chromosome"/>
</dbReference>
<dbReference type="InterPro" id="IPR000515">
    <property type="entry name" value="MetI-like"/>
</dbReference>
<evidence type="ECO:0000256" key="4">
    <source>
        <dbReference type="ARBA" id="ARBA00022692"/>
    </source>
</evidence>
<dbReference type="Gene3D" id="1.10.3720.10">
    <property type="entry name" value="MetI-like"/>
    <property type="match status" value="1"/>
</dbReference>
<dbReference type="OrthoDB" id="9807129at2"/>
<feature type="transmembrane region" description="Helical" evidence="7">
    <location>
        <begin position="106"/>
        <end position="126"/>
    </location>
</feature>
<dbReference type="GO" id="GO:0055085">
    <property type="term" value="P:transmembrane transport"/>
    <property type="evidence" value="ECO:0007669"/>
    <property type="project" value="InterPro"/>
</dbReference>
<sequence length="294" mass="34043">MNKFKKKWWIPYAFLALPITFYIIWVIIPIFQTFIYSFTDWDSISPTFNFVGFQNYKDLFQDYYFLLSLKNNFYWMIGFVFISIPLGLGFAMLMDQKFPGHKVYKSLVYLPMTLSFVVIGQIWSWILEPRNGALNTFLRAIGLSNLARPWISDPNIVTFSLIAAALWRQVAYAMILFLAGLQGVSKEHVEAAYVDGANSFQRFWHVILPELRPATVIAITVNIIDSLRAFDIVFVMTRGGPFYSSSVMANYMYIKAFHNYNMGYGSAIAVIQFLITLVFIIAYLNNVLKKEERE</sequence>
<evidence type="ECO:0000259" key="8">
    <source>
        <dbReference type="PROSITE" id="PS50928"/>
    </source>
</evidence>
<dbReference type="SUPFAM" id="SSF161098">
    <property type="entry name" value="MetI-like"/>
    <property type="match status" value="1"/>
</dbReference>
<dbReference type="GO" id="GO:0005886">
    <property type="term" value="C:plasma membrane"/>
    <property type="evidence" value="ECO:0007669"/>
    <property type="project" value="UniProtKB-SubCell"/>
</dbReference>
<organism evidence="9 10">
    <name type="scientific">Fervidobacterium nodosum (strain ATCC 35602 / DSM 5306 / Rt17-B1)</name>
    <dbReference type="NCBI Taxonomy" id="381764"/>
    <lineage>
        <taxon>Bacteria</taxon>
        <taxon>Thermotogati</taxon>
        <taxon>Thermotogota</taxon>
        <taxon>Thermotogae</taxon>
        <taxon>Thermotogales</taxon>
        <taxon>Fervidobacteriaceae</taxon>
        <taxon>Fervidobacterium</taxon>
    </lineage>
</organism>
<dbReference type="InterPro" id="IPR035906">
    <property type="entry name" value="MetI-like_sf"/>
</dbReference>
<dbReference type="EMBL" id="CP000771">
    <property type="protein sequence ID" value="ABS60482.1"/>
    <property type="molecule type" value="Genomic_DNA"/>
</dbReference>
<reference evidence="9 10" key="1">
    <citation type="submission" date="2007-07" db="EMBL/GenBank/DDBJ databases">
        <title>Complete sequence of Fervidobacterium nodosum Rt17-B1.</title>
        <authorList>
            <consortium name="US DOE Joint Genome Institute"/>
            <person name="Copeland A."/>
            <person name="Lucas S."/>
            <person name="Lapidus A."/>
            <person name="Barry K."/>
            <person name="Glavina del Rio T."/>
            <person name="Dalin E."/>
            <person name="Tice H."/>
            <person name="Pitluck S."/>
            <person name="Saunders E."/>
            <person name="Brettin T."/>
            <person name="Bruce D."/>
            <person name="Detter J.C."/>
            <person name="Han C."/>
            <person name="Schmutz J."/>
            <person name="Larimer F."/>
            <person name="Land M."/>
            <person name="Hauser L."/>
            <person name="Kyrpides N."/>
            <person name="Mikhailova N."/>
            <person name="Nelson K."/>
            <person name="Gogarten J.P."/>
            <person name="Noll K."/>
            <person name="Richardson P."/>
        </authorList>
    </citation>
    <scope>NUCLEOTIDE SEQUENCE [LARGE SCALE GENOMIC DNA]</scope>
    <source>
        <strain evidence="10">ATCC 35602 / DSM 5306 / Rt17-B1</strain>
    </source>
</reference>
<keyword evidence="10" id="KW-1185">Reference proteome</keyword>
<comment type="subcellular location">
    <subcellularLocation>
        <location evidence="1 7">Cell membrane</location>
        <topology evidence="1 7">Multi-pass membrane protein</topology>
    </subcellularLocation>
</comment>
<name>A7HKP9_FERNB</name>
<evidence type="ECO:0000256" key="1">
    <source>
        <dbReference type="ARBA" id="ARBA00004651"/>
    </source>
</evidence>
<dbReference type="AlphaFoldDB" id="A7HKP9"/>
<keyword evidence="4 7" id="KW-0812">Transmembrane</keyword>
<dbReference type="STRING" id="381764.Fnod_0627"/>
<dbReference type="PANTHER" id="PTHR30193:SF42">
    <property type="entry name" value="ABC TRANSPORTER PERMEASE PROTEIN"/>
    <property type="match status" value="1"/>
</dbReference>
<feature type="domain" description="ABC transmembrane type-1" evidence="8">
    <location>
        <begin position="69"/>
        <end position="283"/>
    </location>
</feature>
<keyword evidence="6 7" id="KW-0472">Membrane</keyword>
<dbReference type="KEGG" id="fno:Fnod_0627"/>
<gene>
    <name evidence="9" type="ordered locus">Fnod_0627</name>
</gene>
<feature type="transmembrane region" description="Helical" evidence="7">
    <location>
        <begin position="73"/>
        <end position="94"/>
    </location>
</feature>
<keyword evidence="5 7" id="KW-1133">Transmembrane helix</keyword>
<evidence type="ECO:0000256" key="2">
    <source>
        <dbReference type="ARBA" id="ARBA00022448"/>
    </source>
</evidence>
<evidence type="ECO:0000313" key="9">
    <source>
        <dbReference type="EMBL" id="ABS60482.1"/>
    </source>
</evidence>